<gene>
    <name evidence="6" type="ORF">AAME72_01230</name>
</gene>
<feature type="domain" description="Type I restriction modification DNA specificity" evidence="5">
    <location>
        <begin position="198"/>
        <end position="375"/>
    </location>
</feature>
<keyword evidence="6" id="KW-0255">Endonuclease</keyword>
<keyword evidence="6" id="KW-0378">Hydrolase</keyword>
<evidence type="ECO:0000256" key="1">
    <source>
        <dbReference type="ARBA" id="ARBA00010923"/>
    </source>
</evidence>
<organism evidence="6">
    <name type="scientific">Leifsonia sp. NPDC080035</name>
    <dbReference type="NCBI Taxonomy" id="3143936"/>
    <lineage>
        <taxon>Bacteria</taxon>
        <taxon>Bacillati</taxon>
        <taxon>Actinomycetota</taxon>
        <taxon>Actinomycetes</taxon>
        <taxon>Micrococcales</taxon>
        <taxon>Microbacteriaceae</taxon>
        <taxon>Leifsonia</taxon>
    </lineage>
</organism>
<dbReference type="CDD" id="cd17291">
    <property type="entry name" value="RMtype1_S_MgeORF438P-TRD-CR_like"/>
    <property type="match status" value="1"/>
</dbReference>
<evidence type="ECO:0000259" key="5">
    <source>
        <dbReference type="Pfam" id="PF01420"/>
    </source>
</evidence>
<proteinExistence type="inferred from homology"/>
<dbReference type="EMBL" id="CP157390">
    <property type="protein sequence ID" value="XBM48494.1"/>
    <property type="molecule type" value="Genomic_DNA"/>
</dbReference>
<dbReference type="Gene3D" id="3.90.220.20">
    <property type="entry name" value="DNA methylase specificity domains"/>
    <property type="match status" value="2"/>
</dbReference>
<evidence type="ECO:0000256" key="4">
    <source>
        <dbReference type="ARBA" id="ARBA00038652"/>
    </source>
</evidence>
<dbReference type="AlphaFoldDB" id="A0AAU7GDA2"/>
<dbReference type="SUPFAM" id="SSF116734">
    <property type="entry name" value="DNA methylase specificity domain"/>
    <property type="match status" value="2"/>
</dbReference>
<dbReference type="EC" id="3.1.21.-" evidence="6"/>
<dbReference type="PANTHER" id="PTHR43140">
    <property type="entry name" value="TYPE-1 RESTRICTION ENZYME ECOKI SPECIFICITY PROTEIN"/>
    <property type="match status" value="1"/>
</dbReference>
<dbReference type="InterPro" id="IPR051212">
    <property type="entry name" value="Type-I_RE_S_subunit"/>
</dbReference>
<dbReference type="GO" id="GO:0016787">
    <property type="term" value="F:hydrolase activity"/>
    <property type="evidence" value="ECO:0007669"/>
    <property type="project" value="UniProtKB-KW"/>
</dbReference>
<dbReference type="RefSeq" id="WP_348788444.1">
    <property type="nucleotide sequence ID" value="NZ_CP157390.1"/>
</dbReference>
<dbReference type="InterPro" id="IPR044946">
    <property type="entry name" value="Restrct_endonuc_typeI_TRD_sf"/>
</dbReference>
<comment type="subunit">
    <text evidence="4">The methyltransferase is composed of M and S polypeptides.</text>
</comment>
<keyword evidence="6" id="KW-0540">Nuclease</keyword>
<keyword evidence="3" id="KW-0238">DNA-binding</keyword>
<dbReference type="REBASE" id="836403">
    <property type="entry name" value="S.Lsp35ORF1240P"/>
</dbReference>
<protein>
    <submittedName>
        <fullName evidence="6">Restriction endonuclease subunit S</fullName>
        <ecNumber evidence="6">3.1.21.-</ecNumber>
    </submittedName>
</protein>
<comment type="similarity">
    <text evidence="1">Belongs to the type-I restriction system S methylase family.</text>
</comment>
<reference evidence="6" key="1">
    <citation type="submission" date="2024-05" db="EMBL/GenBank/DDBJ databases">
        <title>The Natural Products Discovery Center: Release of the First 8490 Sequenced Strains for Exploring Actinobacteria Biosynthetic Diversity.</title>
        <authorList>
            <person name="Kalkreuter E."/>
            <person name="Kautsar S.A."/>
            <person name="Yang D."/>
            <person name="Bader C.D."/>
            <person name="Teijaro C.N."/>
            <person name="Fluegel L."/>
            <person name="Davis C.M."/>
            <person name="Simpson J.R."/>
            <person name="Lauterbach L."/>
            <person name="Steele A.D."/>
            <person name="Gui C."/>
            <person name="Meng S."/>
            <person name="Li G."/>
            <person name="Viehrig K."/>
            <person name="Ye F."/>
            <person name="Su P."/>
            <person name="Kiefer A.F."/>
            <person name="Nichols A."/>
            <person name="Cepeda A.J."/>
            <person name="Yan W."/>
            <person name="Fan B."/>
            <person name="Jiang Y."/>
            <person name="Adhikari A."/>
            <person name="Zheng C.-J."/>
            <person name="Schuster L."/>
            <person name="Cowan T.M."/>
            <person name="Smanski M.J."/>
            <person name="Chevrette M.G."/>
            <person name="de Carvalho L.P.S."/>
            <person name="Shen B."/>
        </authorList>
    </citation>
    <scope>NUCLEOTIDE SEQUENCE</scope>
    <source>
        <strain evidence="6">NPDC080035</strain>
    </source>
</reference>
<dbReference type="Pfam" id="PF01420">
    <property type="entry name" value="Methylase_S"/>
    <property type="match status" value="2"/>
</dbReference>
<evidence type="ECO:0000313" key="6">
    <source>
        <dbReference type="EMBL" id="XBM48494.1"/>
    </source>
</evidence>
<dbReference type="GO" id="GO:0004519">
    <property type="term" value="F:endonuclease activity"/>
    <property type="evidence" value="ECO:0007669"/>
    <property type="project" value="UniProtKB-KW"/>
</dbReference>
<dbReference type="GO" id="GO:0009307">
    <property type="term" value="P:DNA restriction-modification system"/>
    <property type="evidence" value="ECO:0007669"/>
    <property type="project" value="UniProtKB-KW"/>
</dbReference>
<keyword evidence="2" id="KW-0680">Restriction system</keyword>
<dbReference type="GO" id="GO:0003677">
    <property type="term" value="F:DNA binding"/>
    <property type="evidence" value="ECO:0007669"/>
    <property type="project" value="UniProtKB-KW"/>
</dbReference>
<name>A0AAU7GDA2_9MICO</name>
<dbReference type="PANTHER" id="PTHR43140:SF1">
    <property type="entry name" value="TYPE I RESTRICTION ENZYME ECOKI SPECIFICITY SUBUNIT"/>
    <property type="match status" value="1"/>
</dbReference>
<sequence length="397" mass="44380">MSRIDELIARHCPDGVPRRPLSSLGKRNKGTAITASKMKAIGDGGPVRVFAGGQTVADVAEDVIPAKHVVNVPSIIVKSRGHIGFSYYERPFTHKNELWSYSINDADVDQKFVYYYLLTQVDKLQGLARATSVKLPQLSVKDTDNLRIPVPPLEVQREIVRVLDQFTQLEAELEAELEARTQQYSHYRLRMLNSIVGESVSLDSLGKWQGGVTPSKADQRFWDGGHIPWLASMDISDESTEEIRGRVTNVAISETSLKVVPAPSVAVVMRSNILRRRLPIGLIHVDTTVNQDVRALIPRPGVDAAYVYQALRSVEEEIRAVCVRTDGSMAAVNSAAFFSWEIPLPSLEEQRRVAERLRAFDALVNDLSVGLPAEIAARRKQYEYYRDKLLTFEEAEV</sequence>
<accession>A0AAU7GDA2</accession>
<evidence type="ECO:0000256" key="3">
    <source>
        <dbReference type="ARBA" id="ARBA00023125"/>
    </source>
</evidence>
<dbReference type="InterPro" id="IPR000055">
    <property type="entry name" value="Restrct_endonuc_typeI_TRD"/>
</dbReference>
<feature type="domain" description="Type I restriction modification DNA specificity" evidence="5">
    <location>
        <begin position="26"/>
        <end position="178"/>
    </location>
</feature>
<evidence type="ECO:0000256" key="2">
    <source>
        <dbReference type="ARBA" id="ARBA00022747"/>
    </source>
</evidence>